<comment type="subcellular location">
    <subcellularLocation>
        <location evidence="11">Endoplasmic reticulum membrane</location>
        <topology evidence="11">Multi-pass membrane protein</topology>
    </subcellularLocation>
    <subcellularLocation>
        <location evidence="11">Golgi apparatus membrane</location>
        <topology evidence="11">Multi-pass membrane protein</topology>
    </subcellularLocation>
</comment>
<evidence type="ECO:0000256" key="9">
    <source>
        <dbReference type="ARBA" id="ARBA00053367"/>
    </source>
</evidence>
<feature type="transmembrane region" description="Helical" evidence="11">
    <location>
        <begin position="172"/>
        <end position="192"/>
    </location>
</feature>
<keyword evidence="11" id="KW-0645">Protease</keyword>
<feature type="transmembrane region" description="Helical" evidence="11">
    <location>
        <begin position="387"/>
        <end position="406"/>
    </location>
</feature>
<evidence type="ECO:0000256" key="10">
    <source>
        <dbReference type="ARBA" id="ARBA00066080"/>
    </source>
</evidence>
<keyword evidence="8 11" id="KW-0472">Membrane</keyword>
<dbReference type="Pfam" id="PF01080">
    <property type="entry name" value="Presenilin"/>
    <property type="match status" value="1"/>
</dbReference>
<dbReference type="GO" id="GO:0016485">
    <property type="term" value="P:protein processing"/>
    <property type="evidence" value="ECO:0007669"/>
    <property type="project" value="InterPro"/>
</dbReference>
<dbReference type="GO" id="GO:0005789">
    <property type="term" value="C:endoplasmic reticulum membrane"/>
    <property type="evidence" value="ECO:0007669"/>
    <property type="project" value="UniProtKB-SubCell"/>
</dbReference>
<evidence type="ECO:0000313" key="12">
    <source>
        <dbReference type="EMBL" id="KAJ5078973.1"/>
    </source>
</evidence>
<evidence type="ECO:0000256" key="5">
    <source>
        <dbReference type="ARBA" id="ARBA00022976"/>
    </source>
</evidence>
<dbReference type="Proteomes" id="UP001149090">
    <property type="component" value="Unassembled WGS sequence"/>
</dbReference>
<keyword evidence="6 11" id="KW-1133">Transmembrane helix</keyword>
<evidence type="ECO:0000256" key="1">
    <source>
        <dbReference type="ARBA" id="ARBA00008604"/>
    </source>
</evidence>
<comment type="function">
    <text evidence="9">Probable catalytic subunit of the gamma-secretase complex, an endoprotease complex that catalyzes the intramembrane cleavage of integral membrane proteins such as Notch receptors. Requires the other members of the gamma-secretase complex to have a protease activity.</text>
</comment>
<dbReference type="InterPro" id="IPR042524">
    <property type="entry name" value="Presenilin_C"/>
</dbReference>
<evidence type="ECO:0000256" key="6">
    <source>
        <dbReference type="ARBA" id="ARBA00022989"/>
    </source>
</evidence>
<dbReference type="PANTHER" id="PTHR10202">
    <property type="entry name" value="PRESENILIN"/>
    <property type="match status" value="1"/>
</dbReference>
<keyword evidence="2 11" id="KW-0812">Transmembrane</keyword>
<reference evidence="12" key="1">
    <citation type="submission" date="2022-10" db="EMBL/GenBank/DDBJ databases">
        <title>Novel sulphate-reducing endosymbionts in the free-living metamonad Anaeramoeba.</title>
        <authorList>
            <person name="Jerlstrom-Hultqvist J."/>
            <person name="Cepicka I."/>
            <person name="Gallot-Lavallee L."/>
            <person name="Salas-Leiva D."/>
            <person name="Curtis B.A."/>
            <person name="Zahonova K."/>
            <person name="Pipaliya S."/>
            <person name="Dacks J."/>
            <person name="Roger A.J."/>
        </authorList>
    </citation>
    <scope>NUCLEOTIDE SEQUENCE</scope>
    <source>
        <strain evidence="12">BMAN</strain>
    </source>
</reference>
<evidence type="ECO:0000256" key="11">
    <source>
        <dbReference type="RuleBase" id="RU361148"/>
    </source>
</evidence>
<keyword evidence="4 11" id="KW-0256">Endoplasmic reticulum</keyword>
<comment type="subunit">
    <text evidence="10">Homodimer. Component of the gamma-secretase complex, a complex composed of a presenilin homodimer, nicastrin, aph1 and pen2.</text>
</comment>
<dbReference type="OrthoDB" id="432970at2759"/>
<protein>
    <recommendedName>
        <fullName evidence="11">Presenilin</fullName>
        <ecNumber evidence="11">3.4.23.-</ecNumber>
    </recommendedName>
</protein>
<dbReference type="PANTHER" id="PTHR10202:SF13">
    <property type="entry name" value="PRESENILIN HOMOLOG"/>
    <property type="match status" value="1"/>
</dbReference>
<feature type="transmembrane region" description="Helical" evidence="11">
    <location>
        <begin position="57"/>
        <end position="76"/>
    </location>
</feature>
<comment type="caution">
    <text evidence="12">The sequence shown here is derived from an EMBL/GenBank/DDBJ whole genome shotgun (WGS) entry which is preliminary data.</text>
</comment>
<comment type="similarity">
    <text evidence="1 11">Belongs to the peptidase A22A family.</text>
</comment>
<dbReference type="GO" id="GO:0042500">
    <property type="term" value="F:aspartic endopeptidase activity, intramembrane cleaving"/>
    <property type="evidence" value="ECO:0007669"/>
    <property type="project" value="InterPro"/>
</dbReference>
<dbReference type="InterPro" id="IPR006639">
    <property type="entry name" value="Preselin/SPP"/>
</dbReference>
<proteinExistence type="inferred from homology"/>
<evidence type="ECO:0000256" key="3">
    <source>
        <dbReference type="ARBA" id="ARBA00022801"/>
    </source>
</evidence>
<dbReference type="EMBL" id="JAPDFW010000044">
    <property type="protein sequence ID" value="KAJ5078973.1"/>
    <property type="molecule type" value="Genomic_DNA"/>
</dbReference>
<keyword evidence="3 11" id="KW-0378">Hydrolase</keyword>
<name>A0A9Q0RGP5_ANAIG</name>
<keyword evidence="5 11" id="KW-0914">Notch signaling pathway</keyword>
<dbReference type="SMART" id="SM00730">
    <property type="entry name" value="PSN"/>
    <property type="match status" value="1"/>
</dbReference>
<feature type="transmembrane region" description="Helical" evidence="11">
    <location>
        <begin position="138"/>
        <end position="160"/>
    </location>
</feature>
<keyword evidence="13" id="KW-1185">Reference proteome</keyword>
<dbReference type="GO" id="GO:0070765">
    <property type="term" value="C:gamma-secretase complex"/>
    <property type="evidence" value="ECO:0007669"/>
    <property type="project" value="UniProtKB-ARBA"/>
</dbReference>
<evidence type="ECO:0000313" key="13">
    <source>
        <dbReference type="Proteomes" id="UP001149090"/>
    </source>
</evidence>
<comment type="function">
    <text evidence="11">Probable subunit of the gamma-secretase complex, an endoprotease complex that catalyzes the intramembrane cleavage of integral membrane proteins such as Notch receptors.</text>
</comment>
<dbReference type="InterPro" id="IPR001108">
    <property type="entry name" value="Peptidase_A22A"/>
</dbReference>
<organism evidence="12 13">
    <name type="scientific">Anaeramoeba ignava</name>
    <name type="common">Anaerobic marine amoeba</name>
    <dbReference type="NCBI Taxonomy" id="1746090"/>
    <lineage>
        <taxon>Eukaryota</taxon>
        <taxon>Metamonada</taxon>
        <taxon>Anaeramoebidae</taxon>
        <taxon>Anaeramoeba</taxon>
    </lineage>
</organism>
<gene>
    <name evidence="12" type="ORF">M0811_04696</name>
</gene>
<feature type="transmembrane region" description="Helical" evidence="11">
    <location>
        <begin position="105"/>
        <end position="131"/>
    </location>
</feature>
<dbReference type="GO" id="GO:0006509">
    <property type="term" value="P:membrane protein ectodomain proteolysis"/>
    <property type="evidence" value="ECO:0007669"/>
    <property type="project" value="TreeGrafter"/>
</dbReference>
<keyword evidence="7 11" id="KW-0333">Golgi apparatus</keyword>
<evidence type="ECO:0000256" key="4">
    <source>
        <dbReference type="ARBA" id="ARBA00022824"/>
    </source>
</evidence>
<comment type="domain">
    <text evidence="11">The PAL motif is required for normal active site conformation.</text>
</comment>
<dbReference type="GO" id="GO:0007219">
    <property type="term" value="P:Notch signaling pathway"/>
    <property type="evidence" value="ECO:0007669"/>
    <property type="project" value="UniProtKB-KW"/>
</dbReference>
<dbReference type="FunFam" id="1.10.472.100:FF:000003">
    <property type="entry name" value="Presenilin"/>
    <property type="match status" value="1"/>
</dbReference>
<evidence type="ECO:0000256" key="7">
    <source>
        <dbReference type="ARBA" id="ARBA00023034"/>
    </source>
</evidence>
<sequence length="420" mass="48317">MSSEENLKIEIERKNEKTNNYQTFVEKTSETEIPSDSYSEFEFADYVDFFTRTTKSILVPVALSMVIVVFFLQSIYLQNQITSQEHGIRDLTVYHQNDSDSFQKYFFGSFLNAIIVISIIFGSTALLILFLKFGWNKILYIWLLLTTFVVLTLFTANCLLEIDQVLNFGIDWISFFIIVFNFSIVGIFVIFIPKSKRINQFYLICFSSLLAIEISKLPELTTWILLIVLALYDLIAVLTPNGPLQILIQESIKKNQPLPSLIYSSSLMLFTKIKYPIFKKPEKNIQNIENTVNETLSEITTLSETDNISTETISETDTIISKEKEKTKEQEKAEVKLGVGDFVFYSVLISRACFYGYLTVFTCFFAILMGLTLTLFLLAFYRKILPALPLSILIGICFYFLTNFVLSNFVKNITINQFLV</sequence>
<dbReference type="Gene3D" id="1.10.472.100">
    <property type="entry name" value="Presenilin"/>
    <property type="match status" value="1"/>
</dbReference>
<feature type="transmembrane region" description="Helical" evidence="11">
    <location>
        <begin position="354"/>
        <end position="381"/>
    </location>
</feature>
<evidence type="ECO:0000256" key="8">
    <source>
        <dbReference type="ARBA" id="ARBA00023136"/>
    </source>
</evidence>
<evidence type="ECO:0000256" key="2">
    <source>
        <dbReference type="ARBA" id="ARBA00022692"/>
    </source>
</evidence>
<dbReference type="GO" id="GO:0044351">
    <property type="term" value="P:macropinocytosis"/>
    <property type="evidence" value="ECO:0007669"/>
    <property type="project" value="UniProtKB-ARBA"/>
</dbReference>
<accession>A0A9Q0RGP5</accession>
<dbReference type="GO" id="GO:0000139">
    <property type="term" value="C:Golgi membrane"/>
    <property type="evidence" value="ECO:0007669"/>
    <property type="project" value="UniProtKB-SubCell"/>
</dbReference>
<dbReference type="EC" id="3.4.23.-" evidence="11"/>
<dbReference type="AlphaFoldDB" id="A0A9Q0RGP5"/>
<dbReference type="PRINTS" id="PR01072">
    <property type="entry name" value="PRESENILIN"/>
</dbReference>